<evidence type="ECO:0000256" key="7">
    <source>
        <dbReference type="ARBA" id="ARBA00022837"/>
    </source>
</evidence>
<dbReference type="GO" id="GO:0045134">
    <property type="term" value="F:UDP phosphatase activity"/>
    <property type="evidence" value="ECO:0007669"/>
    <property type="project" value="TreeGrafter"/>
</dbReference>
<dbReference type="GO" id="GO:0090729">
    <property type="term" value="F:toxin activity"/>
    <property type="evidence" value="ECO:0007669"/>
    <property type="project" value="UniProtKB-KW"/>
</dbReference>
<evidence type="ECO:0000256" key="2">
    <source>
        <dbReference type="ARBA" id="ARBA00012148"/>
    </source>
</evidence>
<evidence type="ECO:0000256" key="5">
    <source>
        <dbReference type="ARBA" id="ARBA00022723"/>
    </source>
</evidence>
<dbReference type="EC" id="3.6.1.5" evidence="2"/>
<feature type="binding site" evidence="12">
    <location>
        <position position="452"/>
    </location>
    <ligand>
        <name>Ca(2+)</name>
        <dbReference type="ChEBI" id="CHEBI:29108"/>
    </ligand>
</feature>
<dbReference type="GO" id="GO:0004382">
    <property type="term" value="F:GDP phosphatase activity"/>
    <property type="evidence" value="ECO:0007669"/>
    <property type="project" value="TreeGrafter"/>
</dbReference>
<dbReference type="AlphaFoldDB" id="A0A1I8N559"/>
<dbReference type="Pfam" id="PF06079">
    <property type="entry name" value="Apyrase"/>
    <property type="match status" value="1"/>
</dbReference>
<dbReference type="OrthoDB" id="25028at2759"/>
<dbReference type="PANTHER" id="PTHR13023">
    <property type="entry name" value="APYRASE"/>
    <property type="match status" value="1"/>
</dbReference>
<dbReference type="InterPro" id="IPR036258">
    <property type="entry name" value="Apyrase_sf"/>
</dbReference>
<accession>A0A1I8N559</accession>
<evidence type="ECO:0000313" key="17">
    <source>
        <dbReference type="RefSeq" id="XP_005176922.1"/>
    </source>
</evidence>
<sequence>MKQQYSYATNIHNATPSLASSSSGHTYRELNNSTPRTSHQRTVMYNRDWRMALRTPPTYRIGNRTVRFNYHIAMVIIGACALIVLFYYVRGSTSSSDAAWLKNYASSTSGHRNTNVVGGVSNRNLAKDVTSSYYNNTYPLTPPFVGRPGMITYRIAIVADLDTNSKVETNGATVWRSYLKKGHITYVAAKNEISISWDSGEPLMLESGFSLKGRGMELSELVTFNGRILSFDDRTGLIYDITNNEKPIPWVILLDGNGNNAKGFKSEWATVKDGLLYVGSMGKEWTNGLGDFENENPMFLKVVSTDGAVKSLDWSYNFKRLREEAADITWPGYMIHESGVWSAYHKKWFFLPRRCSKEKYNETRDEYMGCNLLITANENFSKVETVVLDPNNNQPTHGFSSFKFLPGTDDRVIIALKTEELNGKTTTFITAFDIHGKTLYAEQHIETDLKYEGIEFI</sequence>
<dbReference type="STRING" id="7370.A0A1I8N559"/>
<keyword evidence="14" id="KW-0472">Membrane</keyword>
<keyword evidence="8" id="KW-1199">Hemostasis impairing toxin</keyword>
<dbReference type="GO" id="GO:0030166">
    <property type="term" value="P:proteoglycan biosynthetic process"/>
    <property type="evidence" value="ECO:0007669"/>
    <property type="project" value="TreeGrafter"/>
</dbReference>
<evidence type="ECO:0000256" key="13">
    <source>
        <dbReference type="SAM" id="MobiDB-lite"/>
    </source>
</evidence>
<feature type="region of interest" description="Disordered" evidence="13">
    <location>
        <begin position="16"/>
        <end position="39"/>
    </location>
</feature>
<evidence type="ECO:0000256" key="9">
    <source>
        <dbReference type="ARBA" id="ARBA00025738"/>
    </source>
</evidence>
<reference evidence="17" key="2">
    <citation type="submission" date="2025-04" db="UniProtKB">
        <authorList>
            <consortium name="RefSeq"/>
        </authorList>
    </citation>
    <scope>IDENTIFICATION</scope>
    <source>
        <strain evidence="17">Aabys</strain>
    </source>
</reference>
<dbReference type="InterPro" id="IPR009283">
    <property type="entry name" value="Apyrase"/>
</dbReference>
<evidence type="ECO:0000313" key="15">
    <source>
        <dbReference type="EnsemblMetazoa" id="MDOA011646-PA"/>
    </source>
</evidence>
<dbReference type="PANTHER" id="PTHR13023:SF3">
    <property type="entry name" value="SOLUBLE CALCIUM-ACTIVATED NUCLEOTIDASE 1"/>
    <property type="match status" value="1"/>
</dbReference>
<evidence type="ECO:0000256" key="8">
    <source>
        <dbReference type="ARBA" id="ARBA00023240"/>
    </source>
</evidence>
<protein>
    <recommendedName>
        <fullName evidence="11">Apyrase</fullName>
        <ecNumber evidence="2">3.6.1.5</ecNumber>
    </recommendedName>
</protein>
<dbReference type="FunFam" id="2.120.10.100:FF:000001">
    <property type="entry name" value="Soluble calcium-activated nucleotidase 1"/>
    <property type="match status" value="1"/>
</dbReference>
<proteinExistence type="inferred from homology"/>
<dbReference type="GO" id="GO:0004050">
    <property type="term" value="F:apyrase activity"/>
    <property type="evidence" value="ECO:0007669"/>
    <property type="project" value="UniProtKB-EC"/>
</dbReference>
<dbReference type="KEGG" id="mde:101895011"/>
<evidence type="ECO:0000256" key="1">
    <source>
        <dbReference type="ARBA" id="ARBA00001913"/>
    </source>
</evidence>
<evidence type="ECO:0000256" key="12">
    <source>
        <dbReference type="PIRSR" id="PIRSR609283-1"/>
    </source>
</evidence>
<evidence type="ECO:0000256" key="14">
    <source>
        <dbReference type="SAM" id="Phobius"/>
    </source>
</evidence>
<dbReference type="GO" id="GO:0005509">
    <property type="term" value="F:calcium ion binding"/>
    <property type="evidence" value="ECO:0007669"/>
    <property type="project" value="InterPro"/>
</dbReference>
<evidence type="ECO:0000256" key="6">
    <source>
        <dbReference type="ARBA" id="ARBA00022801"/>
    </source>
</evidence>
<comment type="catalytic activity">
    <reaction evidence="10">
        <text>a ribonucleoside 5'-triphosphate + 2 H2O = a ribonucleoside 5'-phosphate + 2 phosphate + 2 H(+)</text>
        <dbReference type="Rhea" id="RHEA:36795"/>
        <dbReference type="ChEBI" id="CHEBI:15377"/>
        <dbReference type="ChEBI" id="CHEBI:15378"/>
        <dbReference type="ChEBI" id="CHEBI:43474"/>
        <dbReference type="ChEBI" id="CHEBI:58043"/>
        <dbReference type="ChEBI" id="CHEBI:61557"/>
        <dbReference type="EC" id="3.6.1.5"/>
    </reaction>
    <physiologicalReaction direction="left-to-right" evidence="10">
        <dbReference type="Rhea" id="RHEA:36796"/>
    </physiologicalReaction>
</comment>
<organism evidence="15">
    <name type="scientific">Musca domestica</name>
    <name type="common">House fly</name>
    <dbReference type="NCBI Taxonomy" id="7370"/>
    <lineage>
        <taxon>Eukaryota</taxon>
        <taxon>Metazoa</taxon>
        <taxon>Ecdysozoa</taxon>
        <taxon>Arthropoda</taxon>
        <taxon>Hexapoda</taxon>
        <taxon>Insecta</taxon>
        <taxon>Pterygota</taxon>
        <taxon>Neoptera</taxon>
        <taxon>Endopterygota</taxon>
        <taxon>Diptera</taxon>
        <taxon>Brachycera</taxon>
        <taxon>Muscomorpha</taxon>
        <taxon>Muscoidea</taxon>
        <taxon>Muscidae</taxon>
        <taxon>Musca</taxon>
    </lineage>
</organism>
<dbReference type="VEuPathDB" id="VectorBase:MDOA011646"/>
<evidence type="ECO:0000313" key="16">
    <source>
        <dbReference type="Proteomes" id="UP001652621"/>
    </source>
</evidence>
<name>A0A1I8N559_MUSDO</name>
<evidence type="ECO:0000256" key="10">
    <source>
        <dbReference type="ARBA" id="ARBA00047297"/>
    </source>
</evidence>
<evidence type="ECO:0000256" key="3">
    <source>
        <dbReference type="ARBA" id="ARBA00022442"/>
    </source>
</evidence>
<dbReference type="RefSeq" id="XP_005176922.1">
    <property type="nucleotide sequence ID" value="XM_005176865.3"/>
</dbReference>
<comment type="cofactor">
    <cofactor evidence="1 12">
        <name>Ca(2+)</name>
        <dbReference type="ChEBI" id="CHEBI:29108"/>
    </cofactor>
</comment>
<feature type="binding site" evidence="12">
    <location>
        <position position="400"/>
    </location>
    <ligand>
        <name>Ca(2+)</name>
        <dbReference type="ChEBI" id="CHEBI:29108"/>
    </ligand>
</feature>
<evidence type="ECO:0000256" key="4">
    <source>
        <dbReference type="ARBA" id="ARBA00022656"/>
    </source>
</evidence>
<reference evidence="15" key="1">
    <citation type="submission" date="2020-05" db="UniProtKB">
        <authorList>
            <consortium name="EnsemblMetazoa"/>
        </authorList>
    </citation>
    <scope>IDENTIFICATION</scope>
    <source>
        <strain evidence="15">Aabys</strain>
    </source>
</reference>
<keyword evidence="7 12" id="KW-0106">Calcium</keyword>
<keyword evidence="4" id="KW-0800">Toxin</keyword>
<gene>
    <name evidence="15" type="primary">101895011</name>
    <name evidence="17" type="synonym">LOC101895011</name>
</gene>
<keyword evidence="14" id="KW-0812">Transmembrane</keyword>
<feature type="binding site" evidence="12">
    <location>
        <position position="267"/>
    </location>
    <ligand>
        <name>Ca(2+)</name>
        <dbReference type="ChEBI" id="CHEBI:29108"/>
    </ligand>
</feature>
<feature type="transmembrane region" description="Helical" evidence="14">
    <location>
        <begin position="68"/>
        <end position="89"/>
    </location>
</feature>
<keyword evidence="6" id="KW-0378">Hydrolase</keyword>
<feature type="binding site" evidence="12">
    <location>
        <position position="337"/>
    </location>
    <ligand>
        <name>Ca(2+)</name>
        <dbReference type="ChEBI" id="CHEBI:29108"/>
    </ligand>
</feature>
<dbReference type="VEuPathDB" id="VectorBase:MDOMA2_019940"/>
<dbReference type="eggNOG" id="KOG4494">
    <property type="taxonomic scope" value="Eukaryota"/>
</dbReference>
<evidence type="ECO:0000256" key="11">
    <source>
        <dbReference type="ARBA" id="ARBA00074431"/>
    </source>
</evidence>
<comment type="similarity">
    <text evidence="9">Belongs to the apyrase family.</text>
</comment>
<dbReference type="Proteomes" id="UP001652621">
    <property type="component" value="Unplaced"/>
</dbReference>
<dbReference type="EnsemblMetazoa" id="MDOA011646-RA">
    <property type="protein sequence ID" value="MDOA011646-PA"/>
    <property type="gene ID" value="MDOA011646"/>
</dbReference>
<feature type="binding site" evidence="12">
    <location>
        <position position="219"/>
    </location>
    <ligand>
        <name>Ca(2+)</name>
        <dbReference type="ChEBI" id="CHEBI:29108"/>
    </ligand>
</feature>
<dbReference type="GeneID" id="101895011"/>
<keyword evidence="16" id="KW-1185">Reference proteome</keyword>
<dbReference type="SUPFAM" id="SSF101887">
    <property type="entry name" value="Apyrase"/>
    <property type="match status" value="1"/>
</dbReference>
<keyword evidence="14" id="KW-1133">Transmembrane helix</keyword>
<feature type="binding site" evidence="12">
    <location>
        <position position="220"/>
    </location>
    <ligand>
        <name>Ca(2+)</name>
        <dbReference type="ChEBI" id="CHEBI:29108"/>
    </ligand>
</feature>
<dbReference type="Gene3D" id="2.120.10.100">
    <property type="entry name" value="Apyrase"/>
    <property type="match status" value="1"/>
</dbReference>
<keyword evidence="5 12" id="KW-0479">Metal-binding</keyword>
<keyword evidence="3" id="KW-1201">Platelet aggregation inhibiting toxin</keyword>